<dbReference type="EMBL" id="KN831949">
    <property type="protein sequence ID" value="KIO11625.1"/>
    <property type="molecule type" value="Genomic_DNA"/>
</dbReference>
<reference evidence="2" key="2">
    <citation type="submission" date="2015-01" db="EMBL/GenBank/DDBJ databases">
        <title>Evolutionary Origins and Diversification of the Mycorrhizal Mutualists.</title>
        <authorList>
            <consortium name="DOE Joint Genome Institute"/>
            <consortium name="Mycorrhizal Genomics Consortium"/>
            <person name="Kohler A."/>
            <person name="Kuo A."/>
            <person name="Nagy L.G."/>
            <person name="Floudas D."/>
            <person name="Copeland A."/>
            <person name="Barry K.W."/>
            <person name="Cichocki N."/>
            <person name="Veneault-Fourrey C."/>
            <person name="LaButti K."/>
            <person name="Lindquist E.A."/>
            <person name="Lipzen A."/>
            <person name="Lundell T."/>
            <person name="Morin E."/>
            <person name="Murat C."/>
            <person name="Riley R."/>
            <person name="Ohm R."/>
            <person name="Sun H."/>
            <person name="Tunlid A."/>
            <person name="Henrissat B."/>
            <person name="Grigoriev I.V."/>
            <person name="Hibbett D.S."/>
            <person name="Martin F."/>
        </authorList>
    </citation>
    <scope>NUCLEOTIDE SEQUENCE [LARGE SCALE GENOMIC DNA]</scope>
    <source>
        <strain evidence="2">Marx 270</strain>
    </source>
</reference>
<dbReference type="Proteomes" id="UP000054217">
    <property type="component" value="Unassembled WGS sequence"/>
</dbReference>
<name>A0A0C3PCW9_PISTI</name>
<accession>A0A0C3PCW9</accession>
<evidence type="ECO:0000313" key="1">
    <source>
        <dbReference type="EMBL" id="KIO11625.1"/>
    </source>
</evidence>
<gene>
    <name evidence="1" type="ORF">M404DRAFT_792338</name>
</gene>
<dbReference type="InParanoid" id="A0A0C3PCW9"/>
<sequence length="113" mass="12823">MTWSIRLSRSTSKQRTMKIVRSIIAESINLLGRRNWVWIAPWQLAQSSCKGHTKGICSNDKQGRVLEPSRACGTGPKIPYPISLYVVNMLRISVVFATRYSMICKDVLAQVIR</sequence>
<organism evidence="1 2">
    <name type="scientific">Pisolithus tinctorius Marx 270</name>
    <dbReference type="NCBI Taxonomy" id="870435"/>
    <lineage>
        <taxon>Eukaryota</taxon>
        <taxon>Fungi</taxon>
        <taxon>Dikarya</taxon>
        <taxon>Basidiomycota</taxon>
        <taxon>Agaricomycotina</taxon>
        <taxon>Agaricomycetes</taxon>
        <taxon>Agaricomycetidae</taxon>
        <taxon>Boletales</taxon>
        <taxon>Sclerodermatineae</taxon>
        <taxon>Pisolithaceae</taxon>
        <taxon>Pisolithus</taxon>
    </lineage>
</organism>
<dbReference type="HOGENOM" id="CLU_2134585_0_0_1"/>
<dbReference type="AlphaFoldDB" id="A0A0C3PCW9"/>
<proteinExistence type="predicted"/>
<keyword evidence="2" id="KW-1185">Reference proteome</keyword>
<evidence type="ECO:0000313" key="2">
    <source>
        <dbReference type="Proteomes" id="UP000054217"/>
    </source>
</evidence>
<reference evidence="1 2" key="1">
    <citation type="submission" date="2014-04" db="EMBL/GenBank/DDBJ databases">
        <authorList>
            <consortium name="DOE Joint Genome Institute"/>
            <person name="Kuo A."/>
            <person name="Kohler A."/>
            <person name="Costa M.D."/>
            <person name="Nagy L.G."/>
            <person name="Floudas D."/>
            <person name="Copeland A."/>
            <person name="Barry K.W."/>
            <person name="Cichocki N."/>
            <person name="Veneault-Fourrey C."/>
            <person name="LaButti K."/>
            <person name="Lindquist E.A."/>
            <person name="Lipzen A."/>
            <person name="Lundell T."/>
            <person name="Morin E."/>
            <person name="Murat C."/>
            <person name="Sun H."/>
            <person name="Tunlid A."/>
            <person name="Henrissat B."/>
            <person name="Grigoriev I.V."/>
            <person name="Hibbett D.S."/>
            <person name="Martin F."/>
            <person name="Nordberg H.P."/>
            <person name="Cantor M.N."/>
            <person name="Hua S.X."/>
        </authorList>
    </citation>
    <scope>NUCLEOTIDE SEQUENCE [LARGE SCALE GENOMIC DNA]</scope>
    <source>
        <strain evidence="1 2">Marx 270</strain>
    </source>
</reference>
<protein>
    <submittedName>
        <fullName evidence="1">Uncharacterized protein</fullName>
    </submittedName>
</protein>